<feature type="region of interest" description="Disordered" evidence="1">
    <location>
        <begin position="1"/>
        <end position="97"/>
    </location>
</feature>
<comment type="caution">
    <text evidence="2">The sequence shown here is derived from an EMBL/GenBank/DDBJ whole genome shotgun (WGS) entry which is preliminary data.</text>
</comment>
<proteinExistence type="predicted"/>
<reference evidence="2" key="1">
    <citation type="journal article" date="2021" name="PeerJ">
        <title>Extensive microbial diversity within the chicken gut microbiome revealed by metagenomics and culture.</title>
        <authorList>
            <person name="Gilroy R."/>
            <person name="Ravi A."/>
            <person name="Getino M."/>
            <person name="Pursley I."/>
            <person name="Horton D.L."/>
            <person name="Alikhan N.F."/>
            <person name="Baker D."/>
            <person name="Gharbi K."/>
            <person name="Hall N."/>
            <person name="Watson M."/>
            <person name="Adriaenssens E.M."/>
            <person name="Foster-Nyarko E."/>
            <person name="Jarju S."/>
            <person name="Secka A."/>
            <person name="Antonio M."/>
            <person name="Oren A."/>
            <person name="Chaudhuri R.R."/>
            <person name="La Ragione R."/>
            <person name="Hildebrand F."/>
            <person name="Pallen M.J."/>
        </authorList>
    </citation>
    <scope>NUCLEOTIDE SEQUENCE</scope>
    <source>
        <strain evidence="2">ChiHecec2B26-446</strain>
    </source>
</reference>
<reference evidence="2" key="2">
    <citation type="submission" date="2021-04" db="EMBL/GenBank/DDBJ databases">
        <authorList>
            <person name="Gilroy R."/>
        </authorList>
    </citation>
    <scope>NUCLEOTIDE SEQUENCE</scope>
    <source>
        <strain evidence="2">ChiHecec2B26-446</strain>
    </source>
</reference>
<dbReference type="EMBL" id="DXHV01000075">
    <property type="protein sequence ID" value="HIW01226.1"/>
    <property type="molecule type" value="Genomic_DNA"/>
</dbReference>
<sequence>MPDPALAEPSGQLNSLPGSLLVCERPQGPASTARQTRGVHTPAIRPNEYREQLNSSRAREQKVQRSLQRPRQSPGLNRSIHPSRHGRPSLSSDRMPR</sequence>
<protein>
    <submittedName>
        <fullName evidence="2">Uncharacterized protein</fullName>
    </submittedName>
</protein>
<feature type="compositionally biased region" description="Basic and acidic residues" evidence="1">
    <location>
        <begin position="47"/>
        <end position="63"/>
    </location>
</feature>
<accession>A0A9D1PY63</accession>
<organism evidence="2 3">
    <name type="scientific">Candidatus Desulfovibrio intestinipullorum</name>
    <dbReference type="NCBI Taxonomy" id="2838536"/>
    <lineage>
        <taxon>Bacteria</taxon>
        <taxon>Pseudomonadati</taxon>
        <taxon>Thermodesulfobacteriota</taxon>
        <taxon>Desulfovibrionia</taxon>
        <taxon>Desulfovibrionales</taxon>
        <taxon>Desulfovibrionaceae</taxon>
        <taxon>Desulfovibrio</taxon>
    </lineage>
</organism>
<name>A0A9D1PY63_9BACT</name>
<dbReference type="Proteomes" id="UP000886752">
    <property type="component" value="Unassembled WGS sequence"/>
</dbReference>
<evidence type="ECO:0000256" key="1">
    <source>
        <dbReference type="SAM" id="MobiDB-lite"/>
    </source>
</evidence>
<evidence type="ECO:0000313" key="2">
    <source>
        <dbReference type="EMBL" id="HIW01226.1"/>
    </source>
</evidence>
<feature type="compositionally biased region" description="Polar residues" evidence="1">
    <location>
        <begin position="64"/>
        <end position="76"/>
    </location>
</feature>
<gene>
    <name evidence="2" type="ORF">H9894_08570</name>
</gene>
<dbReference type="AlphaFoldDB" id="A0A9D1PY63"/>
<evidence type="ECO:0000313" key="3">
    <source>
        <dbReference type="Proteomes" id="UP000886752"/>
    </source>
</evidence>